<dbReference type="Proteomes" id="UP001163105">
    <property type="component" value="Unassembled WGS sequence"/>
</dbReference>
<dbReference type="AlphaFoldDB" id="A0AB34FE08"/>
<evidence type="ECO:0000313" key="2">
    <source>
        <dbReference type="Proteomes" id="UP001163105"/>
    </source>
</evidence>
<proteinExistence type="predicted"/>
<dbReference type="EMBL" id="JAQHRD010000012">
    <property type="protein sequence ID" value="KAJ6437485.1"/>
    <property type="molecule type" value="Genomic_DNA"/>
</dbReference>
<gene>
    <name evidence="1" type="ORF">O9K51_10043</name>
</gene>
<protein>
    <submittedName>
        <fullName evidence="1">Uncharacterized protein</fullName>
    </submittedName>
</protein>
<sequence>MGRSYIQEWVTGSVTGRNTRDTGLPGVLVAMLELCGKVRCRLRSGGPTTLLFVVYRARQDAARVLLDDDADPDEADK</sequence>
<organism evidence="1 2">
    <name type="scientific">Purpureocillium lavendulum</name>
    <dbReference type="NCBI Taxonomy" id="1247861"/>
    <lineage>
        <taxon>Eukaryota</taxon>
        <taxon>Fungi</taxon>
        <taxon>Dikarya</taxon>
        <taxon>Ascomycota</taxon>
        <taxon>Pezizomycotina</taxon>
        <taxon>Sordariomycetes</taxon>
        <taxon>Hypocreomycetidae</taxon>
        <taxon>Hypocreales</taxon>
        <taxon>Ophiocordycipitaceae</taxon>
        <taxon>Purpureocillium</taxon>
    </lineage>
</organism>
<comment type="caution">
    <text evidence="1">The sequence shown here is derived from an EMBL/GenBank/DDBJ whole genome shotgun (WGS) entry which is preliminary data.</text>
</comment>
<name>A0AB34FE08_9HYPO</name>
<keyword evidence="2" id="KW-1185">Reference proteome</keyword>
<evidence type="ECO:0000313" key="1">
    <source>
        <dbReference type="EMBL" id="KAJ6437485.1"/>
    </source>
</evidence>
<accession>A0AB34FE08</accession>
<reference evidence="1" key="1">
    <citation type="submission" date="2023-01" db="EMBL/GenBank/DDBJ databases">
        <title>The growth and conidiation of Purpureocillium lavendulum are regulated by nitrogen source and histone H3K14 acetylation.</title>
        <authorList>
            <person name="Tang P."/>
            <person name="Han J."/>
            <person name="Zhang C."/>
            <person name="Tang P."/>
            <person name="Qi F."/>
            <person name="Zhang K."/>
            <person name="Liang L."/>
        </authorList>
    </citation>
    <scope>NUCLEOTIDE SEQUENCE</scope>
    <source>
        <strain evidence="1">YMF1.00683</strain>
    </source>
</reference>